<dbReference type="Gene3D" id="1.20.120.330">
    <property type="entry name" value="Nucleotidyltransferases domain 2"/>
    <property type="match status" value="1"/>
</dbReference>
<evidence type="ECO:0000313" key="4">
    <source>
        <dbReference type="Proteomes" id="UP000483379"/>
    </source>
</evidence>
<sequence>MQKADRALASARLLLDAGDTDGACNRAYYAMFDAARAALANEVELETTKTHGGLIAAFGLQLVKPGRLPKALGRMLNRAEEVRLLADYTGGSVESADARELLSQAEDFVDAVRNYLDDGSRGTDGTPADHA</sequence>
<name>A0A6M0JVK9_9GAMM</name>
<dbReference type="PANTHER" id="PTHR36565">
    <property type="entry name" value="UPF0332 PROTEIN TM_1000"/>
    <property type="match status" value="1"/>
</dbReference>
<dbReference type="InterPro" id="IPR052226">
    <property type="entry name" value="UPF0332_toxin"/>
</dbReference>
<dbReference type="InterPro" id="IPR007842">
    <property type="entry name" value="HEPN_dom"/>
</dbReference>
<comment type="caution">
    <text evidence="3">The sequence shown here is derived from an EMBL/GenBank/DDBJ whole genome shotgun (WGS) entry which is preliminary data.</text>
</comment>
<evidence type="ECO:0000313" key="3">
    <source>
        <dbReference type="EMBL" id="NEV60951.1"/>
    </source>
</evidence>
<dbReference type="AlphaFoldDB" id="A0A6M0JVK9"/>
<dbReference type="EMBL" id="JAAIJQ010000006">
    <property type="protein sequence ID" value="NEV60951.1"/>
    <property type="molecule type" value="Genomic_DNA"/>
</dbReference>
<dbReference type="PANTHER" id="PTHR36565:SF1">
    <property type="entry name" value="UPF0332 PROTEIN TM_1000"/>
    <property type="match status" value="1"/>
</dbReference>
<dbReference type="Proteomes" id="UP000483379">
    <property type="component" value="Unassembled WGS sequence"/>
</dbReference>
<keyword evidence="4" id="KW-1185">Reference proteome</keyword>
<reference evidence="3 4" key="1">
    <citation type="submission" date="2020-02" db="EMBL/GenBank/DDBJ databases">
        <title>Genome sequences of Thiorhodococcus mannitoliphagus and Thiorhodococcus minor, purple sulfur photosynthetic bacteria in the gammaproteobacterial family, Chromatiaceae.</title>
        <authorList>
            <person name="Aviles F.A."/>
            <person name="Meyer T.E."/>
            <person name="Kyndt J.A."/>
        </authorList>
    </citation>
    <scope>NUCLEOTIDE SEQUENCE [LARGE SCALE GENOMIC DNA]</scope>
    <source>
        <strain evidence="3 4">DSM 11518</strain>
    </source>
</reference>
<organism evidence="3 4">
    <name type="scientific">Thiorhodococcus minor</name>
    <dbReference type="NCBI Taxonomy" id="57489"/>
    <lineage>
        <taxon>Bacteria</taxon>
        <taxon>Pseudomonadati</taxon>
        <taxon>Pseudomonadota</taxon>
        <taxon>Gammaproteobacteria</taxon>
        <taxon>Chromatiales</taxon>
        <taxon>Chromatiaceae</taxon>
        <taxon>Thiorhodococcus</taxon>
    </lineage>
</organism>
<evidence type="ECO:0000256" key="1">
    <source>
        <dbReference type="ARBA" id="ARBA00038248"/>
    </source>
</evidence>
<proteinExistence type="inferred from homology"/>
<protein>
    <submittedName>
        <fullName evidence="3">HEPN domain-containing protein</fullName>
    </submittedName>
</protein>
<accession>A0A6M0JVK9</accession>
<evidence type="ECO:0000259" key="2">
    <source>
        <dbReference type="Pfam" id="PF05168"/>
    </source>
</evidence>
<dbReference type="Pfam" id="PF05168">
    <property type="entry name" value="HEPN"/>
    <property type="match status" value="1"/>
</dbReference>
<comment type="similarity">
    <text evidence="1">Belongs to the UPF0332 family.</text>
</comment>
<gene>
    <name evidence="3" type="ORF">G3446_03395</name>
</gene>
<feature type="domain" description="HEPN" evidence="2">
    <location>
        <begin position="1"/>
        <end position="114"/>
    </location>
</feature>